<dbReference type="Proteomes" id="UP000490821">
    <property type="component" value="Unassembled WGS sequence"/>
</dbReference>
<feature type="chain" id="PRO_5032451984" description="Lipoprotein" evidence="1">
    <location>
        <begin position="22"/>
        <end position="137"/>
    </location>
</feature>
<reference evidence="2 3" key="1">
    <citation type="journal article" date="2020" name="Microbiome">
        <title>Single-cell genomics of uncultured bacteria reveals dietary fiber responders in the mouse gut microbiota.</title>
        <authorList>
            <person name="Chijiiwa R."/>
            <person name="Hosokawa M."/>
            <person name="Kogawa M."/>
            <person name="Nishikawa Y."/>
            <person name="Ide K."/>
            <person name="Sakanashi C."/>
            <person name="Takahashi K."/>
            <person name="Takeyama H."/>
        </authorList>
    </citation>
    <scope>NUCLEOTIDE SEQUENCE [LARGE SCALE GENOMIC DNA]</scope>
    <source>
        <strain evidence="2">IMSAGC_017</strain>
    </source>
</reference>
<evidence type="ECO:0008006" key="4">
    <source>
        <dbReference type="Google" id="ProtNLM"/>
    </source>
</evidence>
<organism evidence="2 3">
    <name type="scientific">Thomasclavelia cocleata</name>
    <dbReference type="NCBI Taxonomy" id="69824"/>
    <lineage>
        <taxon>Bacteria</taxon>
        <taxon>Bacillati</taxon>
        <taxon>Bacillota</taxon>
        <taxon>Erysipelotrichia</taxon>
        <taxon>Erysipelotrichales</taxon>
        <taxon>Coprobacillaceae</taxon>
        <taxon>Thomasclavelia</taxon>
    </lineage>
</organism>
<protein>
    <recommendedName>
        <fullName evidence="4">Lipoprotein</fullName>
    </recommendedName>
</protein>
<evidence type="ECO:0000256" key="1">
    <source>
        <dbReference type="SAM" id="SignalP"/>
    </source>
</evidence>
<evidence type="ECO:0000313" key="3">
    <source>
        <dbReference type="Proteomes" id="UP000490821"/>
    </source>
</evidence>
<evidence type="ECO:0000313" key="2">
    <source>
        <dbReference type="EMBL" id="GFI42076.1"/>
    </source>
</evidence>
<sequence length="137" mass="16454">MKKIFKLVIVATLTLCGCSNAKNPSDYYDLLKENNYQILASFDYNHYYNEDLDCYDEEDKELGDVRIINKPGKKPMYLLINKNKEYTLTIYFDKDTKKPGQLHFSNEDGSYWVNFKEKTRNASIFDKRWYRYRSLYC</sequence>
<accession>A0A829ZDD4</accession>
<dbReference type="AlphaFoldDB" id="A0A829ZDD4"/>
<proteinExistence type="predicted"/>
<feature type="signal peptide" evidence="1">
    <location>
        <begin position="1"/>
        <end position="21"/>
    </location>
</feature>
<comment type="caution">
    <text evidence="2">The sequence shown here is derived from an EMBL/GenBank/DDBJ whole genome shotgun (WGS) entry which is preliminary data.</text>
</comment>
<name>A0A829ZDD4_9FIRM</name>
<gene>
    <name evidence="2" type="ORF">IMSAGC017_02122</name>
</gene>
<dbReference type="PROSITE" id="PS51257">
    <property type="entry name" value="PROKAR_LIPOPROTEIN"/>
    <property type="match status" value="1"/>
</dbReference>
<dbReference type="RefSeq" id="WP_172473197.1">
    <property type="nucleotide sequence ID" value="NZ_BLMI01000258.1"/>
</dbReference>
<dbReference type="EMBL" id="BLMI01000258">
    <property type="protein sequence ID" value="GFI42076.1"/>
    <property type="molecule type" value="Genomic_DNA"/>
</dbReference>
<keyword evidence="1" id="KW-0732">Signal</keyword>